<dbReference type="PANTHER" id="PTHR18947:SF28">
    <property type="entry name" value="GIRDIN, ISOFORM A"/>
    <property type="match status" value="1"/>
</dbReference>
<protein>
    <submittedName>
        <fullName evidence="3">Bm9824</fullName>
    </submittedName>
</protein>
<dbReference type="GO" id="GO:0008017">
    <property type="term" value="F:microtubule binding"/>
    <property type="evidence" value="ECO:0007669"/>
    <property type="project" value="TreeGrafter"/>
</dbReference>
<dbReference type="GO" id="GO:0051959">
    <property type="term" value="F:dynein light intermediate chain binding"/>
    <property type="evidence" value="ECO:0007669"/>
    <property type="project" value="TreeGrafter"/>
</dbReference>
<proteinExistence type="predicted"/>
<dbReference type="OMA" id="TASFHCM"/>
<dbReference type="PANTHER" id="PTHR18947">
    <property type="entry name" value="HOOK PROTEINS"/>
    <property type="match status" value="1"/>
</dbReference>
<dbReference type="GO" id="GO:0005737">
    <property type="term" value="C:cytoplasm"/>
    <property type="evidence" value="ECO:0007669"/>
    <property type="project" value="TreeGrafter"/>
</dbReference>
<dbReference type="GO" id="GO:0031122">
    <property type="term" value="P:cytoplasmic microtubule organization"/>
    <property type="evidence" value="ECO:0007669"/>
    <property type="project" value="TreeGrafter"/>
</dbReference>
<name>A0A1I9GD81_BRUMA</name>
<feature type="coiled-coil region" evidence="1">
    <location>
        <begin position="1"/>
        <end position="136"/>
    </location>
</feature>
<keyword evidence="1" id="KW-0175">Coiled coil</keyword>
<accession>A0A1I9GD81</accession>
<gene>
    <name evidence="3" type="primary">Bm9824</name>
    <name evidence="3" type="ORF">BM_Bm9824</name>
</gene>
<dbReference type="EMBL" id="LN856944">
    <property type="protein sequence ID" value="CRZ24218.1"/>
    <property type="molecule type" value="Genomic_DNA"/>
</dbReference>
<sequence>MDENKNEIELLRIENKDLTTKLETLKQKRKDDYPKLTEYERNVAELEALREFKVKLVEANSKLQRQLQEKEKELLELSRIDQEKLERLSELEEQLEMATIEREMAEEKADLLQADIENEKQRIQELEIELDLFRGEIKPSADDMPKIGTLEMHILLKDDGIELKMLRCQNMKLREAIVRMRDVIGQLAEDKRELTQENETLKNESATLVKICENLRNELQKAERTIFILKEHIDAAAESEKVIEILTDKNMDLEKKLKLANLNCTLEETVEDYEAIRSMDEEILETQREAEKELREELDLTNSRMNNLLIQIKVYGEQVDEYEKMIMKFRRKISELNEEIQERQDEIISLNEQLKGEEDNNVMSVQSIQLTTATRTFAEIVDKEVCALELKYEIELSNYLRAFLPDNFTKPGGDNDAILLTVCCSRLSAKTTLLAKLINLKYPPASGGIRREHVTKSHKAEQWAYCAKFSFLLSNFGCAVRQCESVVCRCTVERLSRLAPLQSDIAKEERMIDYYIDLLKSDKFDENTATDAINKAINHLENILSIYFSREWYDVKQLFLDICLQYLQGLFWVKINVQRVIFTLSSHATKSNTNEYMESVLIWVQKCEQLCMRLKNHISIDENLIFTQDLEIQLANWKTPFKNLTLIFDNVCSITTIQLSTITEVESLEENCIQEALLHSVEKVHGALNGAEATKIINEYMRAVQNVISDLIDKFDNEELLNSPMDKSLLSPLLKRANARRQDALEAEKLRWNLEKKENEITELKLNLRTKLDDISNYKVRLELAENKIESMEKIEVQKLHSQNADLRDQLRKAKIEYEDTLEALQHEIDMCEKENFELRNRARTISKKVLLGQLQTMNLATNHPKMQEASITPIDFNLQISEQFNEMAYLENELKETKLALAWAYQHIRQLKANERMQMLNAMDEVMIPSDINGPLTLLSMHVSKKDELDELYRRAESILADSRFYQIPYIVDMSQPKVKQQLEKRKYLEHISHINQRIAGLKIDIYRFCNKYHQSRQCHSIFENIKSVMTNNEKNEERIVEIHQLKGVHSIAYKNAFQSLFGNLIAQQERTESMEIAVAV</sequence>
<evidence type="ECO:0000256" key="1">
    <source>
        <dbReference type="SAM" id="Coils"/>
    </source>
</evidence>
<dbReference type="InterPro" id="IPR022157">
    <property type="entry name" value="Dynactin"/>
</dbReference>
<reference evidence="3" key="1">
    <citation type="journal article" date="2007" name="Science">
        <title>Draft genome of the filarial nematode parasite Brugia malayi.</title>
        <authorList>
            <person name="Ghedin E."/>
            <person name="Wang S."/>
            <person name="Spiro D."/>
            <person name="Caler E."/>
            <person name="Zhao Q."/>
            <person name="Crabtree J."/>
            <person name="Allen J.E."/>
            <person name="Delcher A.L."/>
            <person name="Guiliano D.B."/>
            <person name="Miranda-Saavedra D."/>
            <person name="Angiuoli S.V."/>
            <person name="Creasy T."/>
            <person name="Amedeo P."/>
            <person name="Haas B."/>
            <person name="El-Sayed N.M."/>
            <person name="Wortman J.R."/>
            <person name="Feldblyum T."/>
            <person name="Tallon L."/>
            <person name="Schatz M."/>
            <person name="Shumway M."/>
            <person name="Koo H."/>
            <person name="Salzberg S.L."/>
            <person name="Schobel S."/>
            <person name="Pertea M."/>
            <person name="Pop M."/>
            <person name="White O."/>
            <person name="Barton G.J."/>
            <person name="Carlow C.K."/>
            <person name="Crawford M.J."/>
            <person name="Daub J."/>
            <person name="Dimmic M.W."/>
            <person name="Estes C.F."/>
            <person name="Foster J.M."/>
            <person name="Ganatra M."/>
            <person name="Gregory W.F."/>
            <person name="Johnson N.M."/>
            <person name="Jin J."/>
            <person name="Komuniecki R."/>
            <person name="Korf I."/>
            <person name="Kumar S."/>
            <person name="Laney S."/>
            <person name="Li B.W."/>
            <person name="Li W."/>
            <person name="Lindblom T.H."/>
            <person name="Lustigman S."/>
            <person name="Ma D."/>
            <person name="Maina C.V."/>
            <person name="Martin D.M."/>
            <person name="McCarter J.P."/>
            <person name="McReynolds L."/>
            <person name="Mitreva M."/>
            <person name="Nutman T.B."/>
            <person name="Parkinson J."/>
            <person name="Peregrin-Alvarez J.M."/>
            <person name="Poole C."/>
            <person name="Ren Q."/>
            <person name="Saunders L."/>
            <person name="Sluder A.E."/>
            <person name="Smith K."/>
            <person name="Stanke M."/>
            <person name="Unnasch T.R."/>
            <person name="Ware J."/>
            <person name="Wei A.D."/>
            <person name="Weil G."/>
            <person name="Williams D.J."/>
            <person name="Zhang Y."/>
            <person name="Williams S.A."/>
            <person name="Fraser-Liggett C."/>
            <person name="Slatko B."/>
            <person name="Blaxter M.L."/>
            <person name="Scott A.L."/>
        </authorList>
    </citation>
    <scope>NUCLEOTIDE SEQUENCE</scope>
    <source>
        <strain evidence="3">FR3</strain>
    </source>
</reference>
<feature type="coiled-coil region" evidence="1">
    <location>
        <begin position="177"/>
        <end position="360"/>
    </location>
</feature>
<organism evidence="3">
    <name type="scientific">Brugia malayi</name>
    <name type="common">Filarial nematode worm</name>
    <dbReference type="NCBI Taxonomy" id="6279"/>
    <lineage>
        <taxon>Eukaryota</taxon>
        <taxon>Metazoa</taxon>
        <taxon>Ecdysozoa</taxon>
        <taxon>Nematoda</taxon>
        <taxon>Chromadorea</taxon>
        <taxon>Rhabditida</taxon>
        <taxon>Spirurina</taxon>
        <taxon>Spiruromorpha</taxon>
        <taxon>Filarioidea</taxon>
        <taxon>Onchocercidae</taxon>
        <taxon>Brugia</taxon>
    </lineage>
</organism>
<reference evidence="3" key="2">
    <citation type="submission" date="2012-12" db="EMBL/GenBank/DDBJ databases">
        <authorList>
            <consortium name="WormBase Consortium"/>
            <person name="Ghedin E."/>
            <person name="Paulini M."/>
        </authorList>
    </citation>
    <scope>NUCLEOTIDE SEQUENCE</scope>
    <source>
        <strain evidence="3">FR3</strain>
    </source>
</reference>
<feature type="domain" description="Dynein associated protein" evidence="2">
    <location>
        <begin position="334"/>
        <end position="614"/>
    </location>
</feature>
<dbReference type="Pfam" id="PF12455">
    <property type="entry name" value="Dynactin"/>
    <property type="match status" value="1"/>
</dbReference>
<evidence type="ECO:0000259" key="2">
    <source>
        <dbReference type="Pfam" id="PF12455"/>
    </source>
</evidence>
<dbReference type="GO" id="GO:0005815">
    <property type="term" value="C:microtubule organizing center"/>
    <property type="evidence" value="ECO:0007669"/>
    <property type="project" value="TreeGrafter"/>
</dbReference>
<feature type="coiled-coil region" evidence="1">
    <location>
        <begin position="740"/>
        <end position="842"/>
    </location>
</feature>
<dbReference type="AlphaFoldDB" id="A0A1I9GD81"/>
<dbReference type="GO" id="GO:0030705">
    <property type="term" value="P:cytoskeleton-dependent intracellular transport"/>
    <property type="evidence" value="ECO:0007669"/>
    <property type="project" value="TreeGrafter"/>
</dbReference>
<evidence type="ECO:0000313" key="3">
    <source>
        <dbReference type="EMBL" id="CRZ24218.1"/>
    </source>
</evidence>